<dbReference type="EC" id="6.3.5.6" evidence="4"/>
<keyword evidence="4" id="KW-0808">Transferase</keyword>
<proteinExistence type="inferred from homology"/>
<evidence type="ECO:0000313" key="5">
    <source>
        <dbReference type="Proteomes" id="UP000517759"/>
    </source>
</evidence>
<feature type="compositionally biased region" description="Basic and acidic residues" evidence="2">
    <location>
        <begin position="1"/>
        <end position="11"/>
    </location>
</feature>
<comment type="caution">
    <text evidence="4">The sequence shown here is derived from an EMBL/GenBank/DDBJ whole genome shotgun (WGS) entry which is preliminary data.</text>
</comment>
<dbReference type="PANTHER" id="PTHR11895:SF7">
    <property type="entry name" value="GLUTAMYL-TRNA(GLN) AMIDOTRANSFERASE SUBUNIT A, MITOCHONDRIAL"/>
    <property type="match status" value="1"/>
</dbReference>
<dbReference type="RefSeq" id="WP_246413471.1">
    <property type="nucleotide sequence ID" value="NZ_BSPG01000068.1"/>
</dbReference>
<dbReference type="InterPro" id="IPR036928">
    <property type="entry name" value="AS_sf"/>
</dbReference>
<dbReference type="EC" id="6.3.5.7" evidence="4"/>
<accession>A0A7W6AN74</accession>
<keyword evidence="4" id="KW-0436">Ligase</keyword>
<reference evidence="4 5" key="1">
    <citation type="submission" date="2020-08" db="EMBL/GenBank/DDBJ databases">
        <title>Genomic Encyclopedia of Type Strains, Phase IV (KMG-IV): sequencing the most valuable type-strain genomes for metagenomic binning, comparative biology and taxonomic classification.</title>
        <authorList>
            <person name="Goeker M."/>
        </authorList>
    </citation>
    <scope>NUCLEOTIDE SEQUENCE [LARGE SCALE GENOMIC DNA]</scope>
    <source>
        <strain evidence="4 5">DSM 24105</strain>
    </source>
</reference>
<dbReference type="Gene3D" id="3.90.1300.10">
    <property type="entry name" value="Amidase signature (AS) domain"/>
    <property type="match status" value="1"/>
</dbReference>
<evidence type="ECO:0000259" key="3">
    <source>
        <dbReference type="Pfam" id="PF01425"/>
    </source>
</evidence>
<dbReference type="Pfam" id="PF01425">
    <property type="entry name" value="Amidase"/>
    <property type="match status" value="1"/>
</dbReference>
<gene>
    <name evidence="4" type="ORF">GGR33_005225</name>
</gene>
<dbReference type="PANTHER" id="PTHR11895">
    <property type="entry name" value="TRANSAMIDASE"/>
    <property type="match status" value="1"/>
</dbReference>
<dbReference type="AlphaFoldDB" id="A0A7W6AN74"/>
<dbReference type="NCBIfam" id="NF004815">
    <property type="entry name" value="PRK06169.1"/>
    <property type="match status" value="1"/>
</dbReference>
<evidence type="ECO:0000313" key="4">
    <source>
        <dbReference type="EMBL" id="MBB3905683.1"/>
    </source>
</evidence>
<dbReference type="GO" id="GO:0050566">
    <property type="term" value="F:asparaginyl-tRNA synthase (glutamine-hydrolyzing) activity"/>
    <property type="evidence" value="ECO:0007669"/>
    <property type="project" value="UniProtKB-EC"/>
</dbReference>
<comment type="similarity">
    <text evidence="1">Belongs to the amidase family.</text>
</comment>
<evidence type="ECO:0000256" key="1">
    <source>
        <dbReference type="ARBA" id="ARBA00009199"/>
    </source>
</evidence>
<dbReference type="Proteomes" id="UP000517759">
    <property type="component" value="Unassembled WGS sequence"/>
</dbReference>
<feature type="region of interest" description="Disordered" evidence="2">
    <location>
        <begin position="1"/>
        <end position="26"/>
    </location>
</feature>
<dbReference type="GO" id="GO:0050567">
    <property type="term" value="F:glutaminyl-tRNA synthase (glutamine-hydrolyzing) activity"/>
    <property type="evidence" value="ECO:0007669"/>
    <property type="project" value="UniProtKB-EC"/>
</dbReference>
<organism evidence="4 5">
    <name type="scientific">Methylobacterium brachythecii</name>
    <dbReference type="NCBI Taxonomy" id="1176177"/>
    <lineage>
        <taxon>Bacteria</taxon>
        <taxon>Pseudomonadati</taxon>
        <taxon>Pseudomonadota</taxon>
        <taxon>Alphaproteobacteria</taxon>
        <taxon>Hyphomicrobiales</taxon>
        <taxon>Methylobacteriaceae</taxon>
        <taxon>Methylobacterium</taxon>
    </lineage>
</organism>
<feature type="region of interest" description="Disordered" evidence="2">
    <location>
        <begin position="133"/>
        <end position="153"/>
    </location>
</feature>
<dbReference type="EMBL" id="JACIDN010000019">
    <property type="protein sequence ID" value="MBB3905683.1"/>
    <property type="molecule type" value="Genomic_DNA"/>
</dbReference>
<dbReference type="SUPFAM" id="SSF75304">
    <property type="entry name" value="Amidase signature (AS) enzymes"/>
    <property type="match status" value="1"/>
</dbReference>
<dbReference type="InterPro" id="IPR023631">
    <property type="entry name" value="Amidase_dom"/>
</dbReference>
<dbReference type="GO" id="GO:0016740">
    <property type="term" value="F:transferase activity"/>
    <property type="evidence" value="ECO:0007669"/>
    <property type="project" value="UniProtKB-KW"/>
</dbReference>
<dbReference type="InterPro" id="IPR000120">
    <property type="entry name" value="Amidase"/>
</dbReference>
<dbReference type="PROSITE" id="PS51318">
    <property type="entry name" value="TAT"/>
    <property type="match status" value="1"/>
</dbReference>
<dbReference type="InterPro" id="IPR006311">
    <property type="entry name" value="TAT_signal"/>
</dbReference>
<evidence type="ECO:0000256" key="2">
    <source>
        <dbReference type="SAM" id="MobiDB-lite"/>
    </source>
</evidence>
<name>A0A7W6AN74_9HYPH</name>
<feature type="domain" description="Amidase" evidence="3">
    <location>
        <begin position="75"/>
        <end position="494"/>
    </location>
</feature>
<protein>
    <submittedName>
        <fullName evidence="4">Aspartyl-tRNA(Asn)/glutamyl-tRNA(Gln) amidotransferase subunit A</fullName>
        <ecNumber evidence="4">6.3.5.6</ecNumber>
        <ecNumber evidence="4">6.3.5.7</ecNumber>
    </submittedName>
</protein>
<sequence length="515" mass="53870">MTNPEIRRSEGNSDSTSAGSAPSGGLTRRSVVGTLALASLGLPSGRGLAAAGDPSMLDASRLRIAYGDRSLSPVEATKAIFTRIEALNPSINAFIVLDPGGALKAAQDSADRWREGKPLGPLDGVPVTIKDNIPWAGHPTRKGSRTSAESPSSENAPVVARLLAAGAIILGKTCMPEFGWKGVGDSPLTGITRNPWNTRLTTGGSTAGGAAAAALNLGVLHVGTDGAGSIRIPSAFCGVFGIKPSLGRIPAVPAAATLHLGPVSRSVRDAAVLLETVAGPDPKDMTSANGPLPDLLGTLDHGVKNLRIAWSPRLGYVKNLDPEVESITETAAKAFSDLGAKVEQVDPGFPDPTPILDPIWLTICWSAVRSVPEAKWGELDPALLALAMKGRSVSAADYSAALAARASLHAAMGRFNEKFDLLLTPTLACAAFETGHNTPPDGHFGEDWLNWAPYTYPFNLSWHPAASVPCGFTQDGRPIGLQVVGPYLREDLVLRAARAYEQAHPWPFIDVPKSL</sequence>